<dbReference type="PROSITE" id="PS00107">
    <property type="entry name" value="PROTEIN_KINASE_ATP"/>
    <property type="match status" value="2"/>
</dbReference>
<dbReference type="InterPro" id="IPR011009">
    <property type="entry name" value="Kinase-like_dom_sf"/>
</dbReference>
<evidence type="ECO:0000313" key="2">
    <source>
        <dbReference type="EMBL" id="CAB3988617.1"/>
    </source>
</evidence>
<dbReference type="OrthoDB" id="5988685at2759"/>
<dbReference type="InterPro" id="IPR003593">
    <property type="entry name" value="AAA+_ATPase"/>
</dbReference>
<comment type="similarity">
    <text evidence="1">Belongs to the protein kinase superfamily. TKL Ser/Thr protein kinase family. ROCO subfamily.</text>
</comment>
<dbReference type="PROSITE" id="PS50011">
    <property type="entry name" value="PROTEIN_KINASE_DOM"/>
    <property type="match status" value="2"/>
</dbReference>
<dbReference type="GO" id="GO:0004672">
    <property type="term" value="F:protein kinase activity"/>
    <property type="evidence" value="ECO:0007669"/>
    <property type="project" value="InterPro"/>
</dbReference>
<dbReference type="Pfam" id="PF07714">
    <property type="entry name" value="PK_Tyr_Ser-Thr"/>
    <property type="match status" value="2"/>
</dbReference>
<dbReference type="Gene3D" id="1.10.510.10">
    <property type="entry name" value="Transferase(Phosphotransferase) domain 1"/>
    <property type="match status" value="2"/>
</dbReference>
<dbReference type="InterPro" id="IPR045063">
    <property type="entry name" value="Dynamin_N"/>
</dbReference>
<dbReference type="SUPFAM" id="SSF56112">
    <property type="entry name" value="Protein kinase-like (PK-like)"/>
    <property type="match status" value="2"/>
</dbReference>
<dbReference type="InterPro" id="IPR001245">
    <property type="entry name" value="Ser-Thr/Tyr_kinase_cat_dom"/>
</dbReference>
<accession>A0A6S7GQA8</accession>
<dbReference type="SUPFAM" id="SSF52540">
    <property type="entry name" value="P-loop containing nucleoside triphosphate hydrolases"/>
    <property type="match status" value="2"/>
</dbReference>
<proteinExistence type="inferred from homology"/>
<reference evidence="2" key="1">
    <citation type="submission" date="2020-04" db="EMBL/GenBank/DDBJ databases">
        <authorList>
            <person name="Alioto T."/>
            <person name="Alioto T."/>
            <person name="Gomez Garrido J."/>
        </authorList>
    </citation>
    <scope>NUCLEOTIDE SEQUENCE</scope>
    <source>
        <strain evidence="2">A484AB</strain>
    </source>
</reference>
<comment type="caution">
    <text evidence="2">The sequence shown here is derived from an EMBL/GenBank/DDBJ whole genome shotgun (WGS) entry which is preliminary data.</text>
</comment>
<dbReference type="EMBL" id="CACRXK020001354">
    <property type="protein sequence ID" value="CAB3988617.1"/>
    <property type="molecule type" value="Genomic_DNA"/>
</dbReference>
<keyword evidence="2" id="KW-0808">Transferase</keyword>
<dbReference type="PANTHER" id="PTHR26392">
    <property type="entry name" value="MITOGEN-ACTIVATED PROTEIN KINASE KINASE KINASE 7-RELATED"/>
    <property type="match status" value="1"/>
</dbReference>
<evidence type="ECO:0000313" key="3">
    <source>
        <dbReference type="Proteomes" id="UP001152795"/>
    </source>
</evidence>
<organism evidence="2 3">
    <name type="scientific">Paramuricea clavata</name>
    <name type="common">Red gorgonian</name>
    <name type="synonym">Violescent sea-whip</name>
    <dbReference type="NCBI Taxonomy" id="317549"/>
    <lineage>
        <taxon>Eukaryota</taxon>
        <taxon>Metazoa</taxon>
        <taxon>Cnidaria</taxon>
        <taxon>Anthozoa</taxon>
        <taxon>Octocorallia</taxon>
        <taxon>Malacalcyonacea</taxon>
        <taxon>Plexauridae</taxon>
        <taxon>Paramuricea</taxon>
    </lineage>
</organism>
<dbReference type="Pfam" id="PF00350">
    <property type="entry name" value="Dynamin_N"/>
    <property type="match status" value="2"/>
</dbReference>
<dbReference type="Gene3D" id="3.40.50.300">
    <property type="entry name" value="P-loop containing nucleotide triphosphate hydrolases"/>
    <property type="match status" value="2"/>
</dbReference>
<dbReference type="SMART" id="SM00382">
    <property type="entry name" value="AAA"/>
    <property type="match status" value="2"/>
</dbReference>
<name>A0A6S7GQA8_PARCT</name>
<keyword evidence="2" id="KW-0418">Kinase</keyword>
<dbReference type="InterPro" id="IPR000719">
    <property type="entry name" value="Prot_kinase_dom"/>
</dbReference>
<evidence type="ECO:0000256" key="1">
    <source>
        <dbReference type="ARBA" id="ARBA00008171"/>
    </source>
</evidence>
<dbReference type="InterPro" id="IPR017441">
    <property type="entry name" value="Protein_kinase_ATP_BS"/>
</dbReference>
<dbReference type="GO" id="GO:0005524">
    <property type="term" value="F:ATP binding"/>
    <property type="evidence" value="ECO:0007669"/>
    <property type="project" value="UniProtKB-UniRule"/>
</dbReference>
<keyword evidence="3" id="KW-1185">Reference proteome</keyword>
<dbReference type="Proteomes" id="UP001152795">
    <property type="component" value="Unassembled WGS sequence"/>
</dbReference>
<dbReference type="PANTHER" id="PTHR26392:SF92">
    <property type="entry name" value="PROTEIN KINASE DOMAIN-CONTAINING PROTEIN"/>
    <property type="match status" value="1"/>
</dbReference>
<gene>
    <name evidence="2" type="ORF">PACLA_8A031170</name>
</gene>
<protein>
    <submittedName>
        <fullName evidence="2">Dual serine threonine and tyrosine kinase-like</fullName>
    </submittedName>
</protein>
<dbReference type="InterPro" id="IPR027417">
    <property type="entry name" value="P-loop_NTPase"/>
</dbReference>
<sequence>MATALPQKNIDEIKNVVEMIEVFKLLHIDIDEDNLNLKEMKKKAKEKIQEQSSNGTTGFSLISKAKEDDKLKRDKLEDIYSEVNDCLKDMGHDVVSTLNPYFNNRDILEVLGEQRDRFKKREYNLLVAGESSAGKSSLINLILGKDLLPNHLLNTTSTICELKYGEERQLVVHYKYDIDQQVKLPPRRHPLKTEEESGKSYQEQIGPFVHLDRMEGKGSKCEKVEIFWPHELLEKGVVIIDSPGLGESDHMDQVLMNYLPNAFAFIYVIDISHAGGLQQDLKEKLLKILEKVQSLEGGTLNCKNLAECSLFVCNKWDQVKEAEQDRVKRYILKTLSEWWQDANLNNKIVYMSVLDAIKAQQYGTTTPDFNDLLESIQQMILRAINIRLYNHWKWLDFVLLKIFELTCFYNREIQSTRQKTRERMDSIEIHIAYIEKKEQEVREEMEARLKDQTNIFSSKLNEYIHSPEFKTKFCKWTEDCLPSKRDTWIEMKNHIMKSIENRFKGLLIEWESENRICAEIHKWFVEEFLERLNLLEDELEGVVKTTHRAEKVDYSNIKRPLPMPAKILFGAAIPIWFPVCVAGLIIGMPVLGAIVASNKISKTIKLSNYRNDSCAYFVKRSEKFLASLKEDDVYGYAEWQMEKTTEVLTNYTNSIPTLIATKRKMVSKLRSETRSQNEVIQQYTPIQQKSLEVRKNMIPLGIKLCSTTVDARDLDWKEDMDLCIGEGEFSRVYRGKLNNGGRIKTLDPNLPLDVVVKVFKQPFDYPNLRLYLNEEMEIRHLDHKNVVKFFGALKVNISRQSKDHKFVFVRTFCQENLRSVIFNDKSVPPAQASNSNQAIDAFLKWAIQIADGLNYIHERGLIHRHLKLENILMNKDGRAMITDIGILGQFKETEKSIIYLAPEVLANLETRRKEADIYSYGIMLWEMWYASSTLYNKLNKPLLKPKFWTYIVDTNMHSLLKSDVTVKREHVTYRGVCYILVENWNFQSVLRYNVDCTGGTSEVFEKPLWAKINKTFKYEDRLKKRDYNLLVAGESSAGKSSLINLILGKDLLPNHLLNTTSTICELKYGEERQLVVHYEYDIDQQAKLPPKHLPLKTKEESGKSYQEQIAPFKGVVIIDSPGLGESGHMDEVLMNYIPNAFAFIYVIDISHAGGLQQDLKEKLMKILEKVQSLEGGTQNCKNLAECSLFVCNKWDQVEEHEQDRVKRYVLKSLSECWQDANLNNQIVYMSVLEAIKAQQYGTTTPDFNALLESIQQMILRAINTRLYNHWNRFVYLIYKLQGKLKYARPILHSEWFARHSPKKNRKHYTHKQDDLLESKLCYIEKKEKIVREEMKAKLKDQTKFFFSKLNEYIHSPEFKTKFCTWTGCLLPMIKNGWVGTKEHIMKSIGYRFKELLIEWESKNRICAEIHKQLVEEFLKRLNLLEDELEGVMITTHGAEKEINYSNTNSPLPMPAKILVGAAMPVWVPVGVVGLIIGMPVLGVMAVTNKVSKIMKLGNYRKDPCAYLEKQSEKFLASLKEDDVYGYAEWQMEKTTEVLKSYTNSIPTLIATKRNMVAKLRSERRNQNEVIQQYTPIQQKSLGVRKNMIPLGIKLCPTTVDARDLDWKQDNESFIGEGEFSRVYRGKLKNGGRIKTLDPNHSLDVVVKVFKQPFDYRNLRLYLNEEMEIRHLDHENVVKFFGAMKVNISYQSKEHKFVFVRTFCQANLRSIIFSDKSVTPAQASNTDQAIYAFLKWAIEIADGLNYIHERGLIHRHLKLENILTNKDGRAMITDIGILGQFKKTEKSIIYLAPEVLANLETRRKEADIYSYGITLWEMWNGIQAFTELMPLNKTRFEEKIADGYRPIKSDTTIVLPGIQNVMEGCWQSHANERYSAKECYDAFQDILESLDVTEDTSDDSSI</sequence>